<accession>A0ABQ2CPF1</accession>
<gene>
    <name evidence="8" type="primary">rlmG</name>
    <name evidence="8" type="ORF">GCM10009083_16200</name>
</gene>
<dbReference type="Pfam" id="PF26049">
    <property type="entry name" value="RLMG_N"/>
    <property type="match status" value="1"/>
</dbReference>
<dbReference type="InterPro" id="IPR007848">
    <property type="entry name" value="Small_mtfrase_dom"/>
</dbReference>
<organism evidence="8 9">
    <name type="scientific">Halopseudomonas pertucinogena</name>
    <dbReference type="NCBI Taxonomy" id="86175"/>
    <lineage>
        <taxon>Bacteria</taxon>
        <taxon>Pseudomonadati</taxon>
        <taxon>Pseudomonadota</taxon>
        <taxon>Gammaproteobacteria</taxon>
        <taxon>Pseudomonadales</taxon>
        <taxon>Pseudomonadaceae</taxon>
        <taxon>Halopseudomonas</taxon>
    </lineage>
</organism>
<keyword evidence="2" id="KW-0698">rRNA processing</keyword>
<dbReference type="InterPro" id="IPR002052">
    <property type="entry name" value="DNA_methylase_N6_adenine_CS"/>
</dbReference>
<name>A0ABQ2CPF1_9GAMM</name>
<dbReference type="GO" id="GO:0032259">
    <property type="term" value="P:methylation"/>
    <property type="evidence" value="ECO:0007669"/>
    <property type="project" value="UniProtKB-KW"/>
</dbReference>
<dbReference type="Gene3D" id="3.40.50.150">
    <property type="entry name" value="Vaccinia Virus protein VP39"/>
    <property type="match status" value="2"/>
</dbReference>
<dbReference type="PANTHER" id="PTHR47816">
    <property type="entry name" value="RIBOSOMAL RNA SMALL SUBUNIT METHYLTRANSFERASE C"/>
    <property type="match status" value="1"/>
</dbReference>
<evidence type="ECO:0000256" key="2">
    <source>
        <dbReference type="ARBA" id="ARBA00022552"/>
    </source>
</evidence>
<keyword evidence="1" id="KW-0963">Cytoplasm</keyword>
<dbReference type="RefSeq" id="WP_188636135.1">
    <property type="nucleotide sequence ID" value="NZ_BMNN01000003.1"/>
</dbReference>
<dbReference type="InterPro" id="IPR058679">
    <property type="entry name" value="RlmG_N"/>
</dbReference>
<feature type="domain" description="Methyltransferase small" evidence="6">
    <location>
        <begin position="203"/>
        <end position="373"/>
    </location>
</feature>
<evidence type="ECO:0000256" key="4">
    <source>
        <dbReference type="ARBA" id="ARBA00022679"/>
    </source>
</evidence>
<protein>
    <submittedName>
        <fullName evidence="8">Ribosomal RNA large subunit methyltransferase G</fullName>
    </submittedName>
</protein>
<dbReference type="PIRSF" id="PIRSF037565">
    <property type="entry name" value="RRNA_m2G_Mtase_RsmD_prd"/>
    <property type="match status" value="1"/>
</dbReference>
<evidence type="ECO:0000313" key="8">
    <source>
        <dbReference type="EMBL" id="GGJ00193.1"/>
    </source>
</evidence>
<evidence type="ECO:0000256" key="1">
    <source>
        <dbReference type="ARBA" id="ARBA00022490"/>
    </source>
</evidence>
<dbReference type="InterPro" id="IPR046977">
    <property type="entry name" value="RsmC/RlmG"/>
</dbReference>
<evidence type="ECO:0000313" key="9">
    <source>
        <dbReference type="Proteomes" id="UP000633263"/>
    </source>
</evidence>
<dbReference type="PROSITE" id="PS00092">
    <property type="entry name" value="N6_MTASE"/>
    <property type="match status" value="1"/>
</dbReference>
<evidence type="ECO:0000259" key="6">
    <source>
        <dbReference type="Pfam" id="PF05175"/>
    </source>
</evidence>
<evidence type="ECO:0000256" key="3">
    <source>
        <dbReference type="ARBA" id="ARBA00022603"/>
    </source>
</evidence>
<evidence type="ECO:0000259" key="7">
    <source>
        <dbReference type="Pfam" id="PF26049"/>
    </source>
</evidence>
<keyword evidence="3 8" id="KW-0489">Methyltransferase</keyword>
<dbReference type="Proteomes" id="UP000633263">
    <property type="component" value="Unassembled WGS sequence"/>
</dbReference>
<dbReference type="GO" id="GO:0008168">
    <property type="term" value="F:methyltransferase activity"/>
    <property type="evidence" value="ECO:0007669"/>
    <property type="project" value="UniProtKB-KW"/>
</dbReference>
<dbReference type="SUPFAM" id="SSF53335">
    <property type="entry name" value="S-adenosyl-L-methionine-dependent methyltransferases"/>
    <property type="match status" value="1"/>
</dbReference>
<evidence type="ECO:0000256" key="5">
    <source>
        <dbReference type="ARBA" id="ARBA00022691"/>
    </source>
</evidence>
<dbReference type="InterPro" id="IPR017237">
    <property type="entry name" value="RLMG"/>
</dbReference>
<keyword evidence="4" id="KW-0808">Transferase</keyword>
<dbReference type="PANTHER" id="PTHR47816:SF5">
    <property type="entry name" value="RIBOSOMAL RNA LARGE SUBUNIT METHYLTRANSFERASE G"/>
    <property type="match status" value="1"/>
</dbReference>
<keyword evidence="9" id="KW-1185">Reference proteome</keyword>
<comment type="caution">
    <text evidence="8">The sequence shown here is derived from an EMBL/GenBank/DDBJ whole genome shotgun (WGS) entry which is preliminary data.</text>
</comment>
<dbReference type="CDD" id="cd02440">
    <property type="entry name" value="AdoMet_MTases"/>
    <property type="match status" value="1"/>
</dbReference>
<keyword evidence="5" id="KW-0949">S-adenosyl-L-methionine</keyword>
<dbReference type="InterPro" id="IPR029063">
    <property type="entry name" value="SAM-dependent_MTases_sf"/>
</dbReference>
<sequence length="376" mass="40441">MYSCTTPFGSLDLERYPPTRNPTLLPIDAADLYLLQSFADSAPEESERVLVVNDQFGALACALALGGREVISWGDSWLAARALHLNAERNGLAQRQIHFINSQELPAGPIDRVLLRVPKSLALLEDQLSRLRPLLGPQASVVAGAMIKHLPPSAGDLLARYVGPYQASLGWKKARLLAARFDAGLQPAEPRLATRYSLAETGIELCNLPGVFSRERLDIGTRAMLPCLPQGQGTRRIVDLGCGNGALGIAAAALNPEAQLTFVDESWAAVASARANFAAAFPGREAGFSVGDGLLDAPPASADLVLCNPPFHQQQVIGDEIAMRLFEQSRRALVPGGELWVVGNRHLGYHVKLRRFFSAVEQVGGSSKFVVLRAVV</sequence>
<proteinExistence type="predicted"/>
<dbReference type="EMBL" id="BMNN01000003">
    <property type="protein sequence ID" value="GGJ00193.1"/>
    <property type="molecule type" value="Genomic_DNA"/>
</dbReference>
<reference evidence="9" key="1">
    <citation type="journal article" date="2019" name="Int. J. Syst. Evol. Microbiol.">
        <title>The Global Catalogue of Microorganisms (GCM) 10K type strain sequencing project: providing services to taxonomists for standard genome sequencing and annotation.</title>
        <authorList>
            <consortium name="The Broad Institute Genomics Platform"/>
            <consortium name="The Broad Institute Genome Sequencing Center for Infectious Disease"/>
            <person name="Wu L."/>
            <person name="Ma J."/>
        </authorList>
    </citation>
    <scope>NUCLEOTIDE SEQUENCE [LARGE SCALE GENOMIC DNA]</scope>
    <source>
        <strain evidence="9">JCM 11590</strain>
    </source>
</reference>
<dbReference type="Pfam" id="PF05175">
    <property type="entry name" value="MTS"/>
    <property type="match status" value="1"/>
</dbReference>
<feature type="domain" description="RlmG N-terminal" evidence="7">
    <location>
        <begin position="3"/>
        <end position="182"/>
    </location>
</feature>